<dbReference type="EMBL" id="JARKIE010000210">
    <property type="protein sequence ID" value="KAJ7666339.1"/>
    <property type="molecule type" value="Genomic_DNA"/>
</dbReference>
<name>A0AAD7CW99_MYCRO</name>
<evidence type="ECO:0000313" key="3">
    <source>
        <dbReference type="Proteomes" id="UP001221757"/>
    </source>
</evidence>
<reference evidence="2" key="1">
    <citation type="submission" date="2023-03" db="EMBL/GenBank/DDBJ databases">
        <title>Massive genome expansion in bonnet fungi (Mycena s.s.) driven by repeated elements and novel gene families across ecological guilds.</title>
        <authorList>
            <consortium name="Lawrence Berkeley National Laboratory"/>
            <person name="Harder C.B."/>
            <person name="Miyauchi S."/>
            <person name="Viragh M."/>
            <person name="Kuo A."/>
            <person name="Thoen E."/>
            <person name="Andreopoulos B."/>
            <person name="Lu D."/>
            <person name="Skrede I."/>
            <person name="Drula E."/>
            <person name="Henrissat B."/>
            <person name="Morin E."/>
            <person name="Kohler A."/>
            <person name="Barry K."/>
            <person name="LaButti K."/>
            <person name="Morin E."/>
            <person name="Salamov A."/>
            <person name="Lipzen A."/>
            <person name="Mereny Z."/>
            <person name="Hegedus B."/>
            <person name="Baldrian P."/>
            <person name="Stursova M."/>
            <person name="Weitz H."/>
            <person name="Taylor A."/>
            <person name="Grigoriev I.V."/>
            <person name="Nagy L.G."/>
            <person name="Martin F."/>
            <person name="Kauserud H."/>
        </authorList>
    </citation>
    <scope>NUCLEOTIDE SEQUENCE</scope>
    <source>
        <strain evidence="2">CBHHK067</strain>
    </source>
</reference>
<feature type="region of interest" description="Disordered" evidence="1">
    <location>
        <begin position="84"/>
        <end position="110"/>
    </location>
</feature>
<evidence type="ECO:0000313" key="2">
    <source>
        <dbReference type="EMBL" id="KAJ7666339.1"/>
    </source>
</evidence>
<dbReference type="Proteomes" id="UP001221757">
    <property type="component" value="Unassembled WGS sequence"/>
</dbReference>
<sequence>MLMWSGYEISPTRDDCSLRFRNNATIDEATKSLTLKGLYNFYVNRADKAHVTARGAYIVLECVIDLKLYKARVERLRQQVGGDEDPDSLMVVSSSSSRKRKNNDDLTFPMDKKMKTGNGTLYSVHLINNLGALGYNHSPPPLTTVVVMFKKLEGVGSDEKAELQSVPGEFTDKMELNPLTLSISDRRKSKHVYKVTLVLLLLRSLLILPVHDRRRCAALCCQEIF</sequence>
<protein>
    <submittedName>
        <fullName evidence="2">Uncharacterized protein</fullName>
    </submittedName>
</protein>
<gene>
    <name evidence="2" type="ORF">B0H17DRAFT_282590</name>
</gene>
<keyword evidence="3" id="KW-1185">Reference proteome</keyword>
<comment type="caution">
    <text evidence="2">The sequence shown here is derived from an EMBL/GenBank/DDBJ whole genome shotgun (WGS) entry which is preliminary data.</text>
</comment>
<dbReference type="AlphaFoldDB" id="A0AAD7CW99"/>
<proteinExistence type="predicted"/>
<organism evidence="2 3">
    <name type="scientific">Mycena rosella</name>
    <name type="common">Pink bonnet</name>
    <name type="synonym">Agaricus rosellus</name>
    <dbReference type="NCBI Taxonomy" id="1033263"/>
    <lineage>
        <taxon>Eukaryota</taxon>
        <taxon>Fungi</taxon>
        <taxon>Dikarya</taxon>
        <taxon>Basidiomycota</taxon>
        <taxon>Agaricomycotina</taxon>
        <taxon>Agaricomycetes</taxon>
        <taxon>Agaricomycetidae</taxon>
        <taxon>Agaricales</taxon>
        <taxon>Marasmiineae</taxon>
        <taxon>Mycenaceae</taxon>
        <taxon>Mycena</taxon>
    </lineage>
</organism>
<accession>A0AAD7CW99</accession>
<evidence type="ECO:0000256" key="1">
    <source>
        <dbReference type="SAM" id="MobiDB-lite"/>
    </source>
</evidence>